<reference evidence="3 4" key="1">
    <citation type="submission" date="2020-08" db="EMBL/GenBank/DDBJ databases">
        <title>Genomic Encyclopedia of Type Strains, Phase IV (KMG-IV): sequencing the most valuable type-strain genomes for metagenomic binning, comparative biology and taxonomic classification.</title>
        <authorList>
            <person name="Goeker M."/>
        </authorList>
    </citation>
    <scope>NUCLEOTIDE SEQUENCE [LARGE SCALE GENOMIC DNA]</scope>
    <source>
        <strain evidence="3 4">DSM 29514</strain>
    </source>
</reference>
<organism evidence="3 4">
    <name type="scientific">Rhizobium rhizoryzae</name>
    <dbReference type="NCBI Taxonomy" id="451876"/>
    <lineage>
        <taxon>Bacteria</taxon>
        <taxon>Pseudomonadati</taxon>
        <taxon>Pseudomonadota</taxon>
        <taxon>Alphaproteobacteria</taxon>
        <taxon>Hyphomicrobiales</taxon>
        <taxon>Rhizobiaceae</taxon>
        <taxon>Rhizobium/Agrobacterium group</taxon>
        <taxon>Rhizobium</taxon>
    </lineage>
</organism>
<keyword evidence="1" id="KW-0472">Membrane</keyword>
<protein>
    <recommendedName>
        <fullName evidence="2">DUF1468 domain-containing protein</fullName>
    </recommendedName>
</protein>
<proteinExistence type="predicted"/>
<accession>A0A7W6PT44</accession>
<evidence type="ECO:0000256" key="1">
    <source>
        <dbReference type="SAM" id="Phobius"/>
    </source>
</evidence>
<evidence type="ECO:0000313" key="4">
    <source>
        <dbReference type="Proteomes" id="UP000519897"/>
    </source>
</evidence>
<dbReference type="Proteomes" id="UP000519897">
    <property type="component" value="Unassembled WGS sequence"/>
</dbReference>
<dbReference type="AlphaFoldDB" id="A0A7W6PT44"/>
<feature type="transmembrane region" description="Helical" evidence="1">
    <location>
        <begin position="52"/>
        <end position="71"/>
    </location>
</feature>
<dbReference type="Pfam" id="PF07331">
    <property type="entry name" value="TctB"/>
    <property type="match status" value="1"/>
</dbReference>
<feature type="transmembrane region" description="Helical" evidence="1">
    <location>
        <begin position="138"/>
        <end position="159"/>
    </location>
</feature>
<sequence length="172" mass="17872">MQDNNIATDAEPRSGLGKERVAGLVLVVFGAIALWAGAELPFMTSSGVGSGLLPRILALLIIALGALQLLLSWKNPGESTGHWAIKEMVPVVLAVIAFAVTIRGYHLGPVTIPALGLAVATPLSIIVSGLAAKDTKPLELIVFAVVLSAICIGLFRYALGLSLPVAPWLIGY</sequence>
<keyword evidence="4" id="KW-1185">Reference proteome</keyword>
<dbReference type="InterPro" id="IPR009936">
    <property type="entry name" value="DUF1468"/>
</dbReference>
<feature type="transmembrane region" description="Helical" evidence="1">
    <location>
        <begin position="21"/>
        <end position="40"/>
    </location>
</feature>
<feature type="domain" description="DUF1468" evidence="2">
    <location>
        <begin position="21"/>
        <end position="164"/>
    </location>
</feature>
<dbReference type="EMBL" id="JACIEC010000003">
    <property type="protein sequence ID" value="MBB4144435.1"/>
    <property type="molecule type" value="Genomic_DNA"/>
</dbReference>
<feature type="transmembrane region" description="Helical" evidence="1">
    <location>
        <begin position="111"/>
        <end position="131"/>
    </location>
</feature>
<evidence type="ECO:0000313" key="3">
    <source>
        <dbReference type="EMBL" id="MBB4144435.1"/>
    </source>
</evidence>
<evidence type="ECO:0000259" key="2">
    <source>
        <dbReference type="Pfam" id="PF07331"/>
    </source>
</evidence>
<keyword evidence="1" id="KW-1133">Transmembrane helix</keyword>
<dbReference type="RefSeq" id="WP_165131251.1">
    <property type="nucleotide sequence ID" value="NZ_CP049249.1"/>
</dbReference>
<keyword evidence="1" id="KW-0812">Transmembrane</keyword>
<name>A0A7W6PT44_9HYPH</name>
<comment type="caution">
    <text evidence="3">The sequence shown here is derived from an EMBL/GenBank/DDBJ whole genome shotgun (WGS) entry which is preliminary data.</text>
</comment>
<gene>
    <name evidence="3" type="ORF">GGQ72_002992</name>
</gene>
<feature type="transmembrane region" description="Helical" evidence="1">
    <location>
        <begin position="83"/>
        <end position="105"/>
    </location>
</feature>